<proteinExistence type="predicted"/>
<dbReference type="OrthoDB" id="1110028at2"/>
<accession>A0A1G6KV98</accession>
<dbReference type="RefSeq" id="WP_092437968.1">
    <property type="nucleotide sequence ID" value="NZ_FMYP01000027.1"/>
</dbReference>
<dbReference type="EMBL" id="FMYP01000027">
    <property type="protein sequence ID" value="SDC35010.1"/>
    <property type="molecule type" value="Genomic_DNA"/>
</dbReference>
<keyword evidence="2" id="KW-1185">Reference proteome</keyword>
<gene>
    <name evidence="1" type="ORF">SAMN05216323_102717</name>
</gene>
<protein>
    <submittedName>
        <fullName evidence="1">Uncharacterized protein</fullName>
    </submittedName>
</protein>
<dbReference type="AlphaFoldDB" id="A0A1G6KV98"/>
<dbReference type="Proteomes" id="UP000199452">
    <property type="component" value="Unassembled WGS sequence"/>
</dbReference>
<evidence type="ECO:0000313" key="2">
    <source>
        <dbReference type="Proteomes" id="UP000199452"/>
    </source>
</evidence>
<name>A0A1G6KV98_9BACT</name>
<dbReference type="STRING" id="1640674.SAMN05216323_102717"/>
<evidence type="ECO:0000313" key="1">
    <source>
        <dbReference type="EMBL" id="SDC35010.1"/>
    </source>
</evidence>
<sequence>MSPTKLFSRFLIILLLIPIASCIKSEDFDFDKLKQIEWNPTLAVPLVSSDLSIMDMIKQTGDSSNFTVDGQGFVTLVYKDKLFSIKPMENFTIPTFSKSFTHTISVAEAGLLAANGSLDIDIPIEIKLTPADTVRIDSMLYTKGNLSFAISGNITNSGMVMLSVPEAKKANVGIYKIITPISNGTTNIDLSGYKFDLTKVPGKPSTIMMSTRIVLKHNPSNPLTGKQITISVTQNTESIESVSGYLGKFHLIDGQKKTSINLFNNAFSIGKFYLVNPYFIFTFTNSIGLPVKMNFIEITGKSNMPGSTPVNIVGKPGIPSNFTLGIPTYTEPVKVTQVRIEGVTAGKQISDLLNELKPGSLSYSFYSLTNPGGTAPGGIPAINFLRDDSKLDIDVEFGLPLYGAVENFAIQDTFDFKFDNIDEIESLLFRTIIENEFPLEAKMQVIFTDGNFNRLDSLVTSTVPTDQIIIPAGEVNFVTGALTNAKTKTTDFLYSKARITKITGAEKILVRGLLNTSGASSNTNIKIYNTYKMKVKLAAQAEIKKKI</sequence>
<organism evidence="1 2">
    <name type="scientific">Williamwhitmania taraxaci</name>
    <dbReference type="NCBI Taxonomy" id="1640674"/>
    <lineage>
        <taxon>Bacteria</taxon>
        <taxon>Pseudomonadati</taxon>
        <taxon>Bacteroidota</taxon>
        <taxon>Bacteroidia</taxon>
        <taxon>Bacteroidales</taxon>
        <taxon>Williamwhitmaniaceae</taxon>
        <taxon>Williamwhitmania</taxon>
    </lineage>
</organism>
<reference evidence="1 2" key="1">
    <citation type="submission" date="2016-09" db="EMBL/GenBank/DDBJ databases">
        <authorList>
            <person name="Capua I."/>
            <person name="De Benedictis P."/>
            <person name="Joannis T."/>
            <person name="Lombin L.H."/>
            <person name="Cattoli G."/>
        </authorList>
    </citation>
    <scope>NUCLEOTIDE SEQUENCE [LARGE SCALE GENOMIC DNA]</scope>
    <source>
        <strain evidence="1 2">A7P-90m</strain>
    </source>
</reference>